<keyword evidence="14" id="KW-0249">Electron transport</keyword>
<comment type="cofactor">
    <cofactor evidence="14">
        <name>FMN</name>
        <dbReference type="ChEBI" id="CHEBI:58210"/>
    </cofactor>
    <text evidence="14">Binds 1 FMN per subunit.</text>
</comment>
<sequence>MFDAKFLKLLATLNGLVPLALLIWDATRGNLGGDPVNAALHTSGLTSLIFLLLSLAVTPIRLLTGWNAVIAVRRALGLFAFLYAIVHVVVYVVWERAGILSSVWDELLARRYLQVGAVALVAMVPLAVTSTGGMIRRIGPVWWKRLHRLAYLSAAAGVLHFYMQVKSDVRLPLAFAAVLGLLLGFRAIKHYRELKIAADAATVPATVAATAKSKHWRGPLKVARIFEETPDVKTFRLIAPDGGDLPFDYEAGQYLTVSLPVQVPGEGGVDQPATLRRPYSISSSPTRRGFCELTVKRDPNGLGSQALHDTVAEGDLLTVAGPAGKFLFAPDPTAAGVVLIAGGVGVTPILSLLRSLTDRSWPGEIYVANVQKTRADRIAEAELRSLAARFPNVHLLTTLTREDADGDDVAAGRLTAERLAEFVPNLSDLPVYLCGPEPMMAATRDLLTSQGVPPERITVEEFVAGAPPQHSEAHEGDAPVESAAIAFSRSNLTAAVPGETTVLEAAESVGAAIPYECRSGICGQCKVRCTEGAVTMAHRDALSQKEEQADYILACQARATTASLTIEA</sequence>
<dbReference type="InterPro" id="IPR050415">
    <property type="entry name" value="MRET"/>
</dbReference>
<dbReference type="Pfam" id="PF01794">
    <property type="entry name" value="Ferric_reduct"/>
    <property type="match status" value="1"/>
</dbReference>
<keyword evidence="6 14" id="KW-0479">Metal-binding</keyword>
<proteinExistence type="inferred from homology"/>
<comment type="cofactor">
    <cofactor evidence="1">
        <name>FAD</name>
        <dbReference type="ChEBI" id="CHEBI:57692"/>
    </cofactor>
</comment>
<keyword evidence="14" id="KW-0813">Transport</keyword>
<keyword evidence="11" id="KW-0411">Iron-sulfur</keyword>
<feature type="domain" description="2Fe-2S ferredoxin-type" evidence="15">
    <location>
        <begin position="483"/>
        <end position="568"/>
    </location>
</feature>
<evidence type="ECO:0000256" key="1">
    <source>
        <dbReference type="ARBA" id="ARBA00001974"/>
    </source>
</evidence>
<dbReference type="Gene3D" id="3.10.20.30">
    <property type="match status" value="1"/>
</dbReference>
<dbReference type="InterPro" id="IPR001709">
    <property type="entry name" value="Flavoprot_Pyr_Nucl_cyt_Rdtase"/>
</dbReference>
<dbReference type="PANTHER" id="PTHR47354:SF6">
    <property type="entry name" value="NADH OXIDOREDUCTASE HCR"/>
    <property type="match status" value="1"/>
</dbReference>
<dbReference type="InterPro" id="IPR039261">
    <property type="entry name" value="FNR_nucleotide-bd"/>
</dbReference>
<comment type="similarity">
    <text evidence="14">Belongs to the MsrQ family.</text>
</comment>
<keyword evidence="12 14" id="KW-0472">Membrane</keyword>
<evidence type="ECO:0000256" key="9">
    <source>
        <dbReference type="ARBA" id="ARBA00023002"/>
    </source>
</evidence>
<reference evidence="17 18" key="1">
    <citation type="journal article" date="2020" name="Syst. Appl. Microbiol.">
        <title>Alienimonas chondri sp. nov., a novel planctomycete isolated from the biofilm of the red alga Chondrus crispus.</title>
        <authorList>
            <person name="Vitorino I."/>
            <person name="Albuquerque L."/>
            <person name="Wiegand S."/>
            <person name="Kallscheuer N."/>
            <person name="da Costa M.S."/>
            <person name="Lobo-da-Cunha A."/>
            <person name="Jogler C."/>
            <person name="Lage O.M."/>
        </authorList>
    </citation>
    <scope>NUCLEOTIDE SEQUENCE [LARGE SCALE GENOMIC DNA]</scope>
    <source>
        <strain evidence="17 18">LzC2</strain>
    </source>
</reference>
<feature type="transmembrane region" description="Helical" evidence="14">
    <location>
        <begin position="114"/>
        <end position="134"/>
    </location>
</feature>
<comment type="similarity">
    <text evidence="13">In the N-terminal section; belongs to the FAD-binding oxidoreductase type 6 family.</text>
</comment>
<feature type="domain" description="FAD-binding FR-type" evidence="16">
    <location>
        <begin position="215"/>
        <end position="329"/>
    </location>
</feature>
<keyword evidence="9" id="KW-0560">Oxidoreductase</keyword>
<evidence type="ECO:0000256" key="10">
    <source>
        <dbReference type="ARBA" id="ARBA00023004"/>
    </source>
</evidence>
<evidence type="ECO:0000259" key="15">
    <source>
        <dbReference type="PROSITE" id="PS51085"/>
    </source>
</evidence>
<evidence type="ECO:0000256" key="13">
    <source>
        <dbReference type="ARBA" id="ARBA00061434"/>
    </source>
</evidence>
<evidence type="ECO:0000256" key="8">
    <source>
        <dbReference type="ARBA" id="ARBA00022989"/>
    </source>
</evidence>
<evidence type="ECO:0000256" key="3">
    <source>
        <dbReference type="ARBA" id="ARBA00022630"/>
    </source>
</evidence>
<dbReference type="EMBL" id="WTPX01000029">
    <property type="protein sequence ID" value="NNJ25245.1"/>
    <property type="molecule type" value="Genomic_DNA"/>
</dbReference>
<dbReference type="InterPro" id="IPR013130">
    <property type="entry name" value="Fe3_Rdtase_TM_dom"/>
</dbReference>
<evidence type="ECO:0000256" key="14">
    <source>
        <dbReference type="HAMAP-Rule" id="MF_01207"/>
    </source>
</evidence>
<keyword evidence="8 14" id="KW-1133">Transmembrane helix</keyword>
<dbReference type="Pfam" id="PF00970">
    <property type="entry name" value="FAD_binding_6"/>
    <property type="match status" value="1"/>
</dbReference>
<evidence type="ECO:0000259" key="16">
    <source>
        <dbReference type="PROSITE" id="PS51384"/>
    </source>
</evidence>
<dbReference type="InterPro" id="IPR006058">
    <property type="entry name" value="2Fe2S_fd_BS"/>
</dbReference>
<dbReference type="PROSITE" id="PS51085">
    <property type="entry name" value="2FE2S_FER_2"/>
    <property type="match status" value="1"/>
</dbReference>
<dbReference type="CDD" id="cd00207">
    <property type="entry name" value="fer2"/>
    <property type="match status" value="1"/>
</dbReference>
<dbReference type="InterPro" id="IPR001433">
    <property type="entry name" value="OxRdtase_FAD/NAD-bd"/>
</dbReference>
<keyword evidence="4 14" id="KW-0812">Transmembrane</keyword>
<dbReference type="HAMAP" id="MF_01207">
    <property type="entry name" value="MsrQ"/>
    <property type="match status" value="1"/>
</dbReference>
<dbReference type="SUPFAM" id="SSF63380">
    <property type="entry name" value="Riboflavin synthase domain-like"/>
    <property type="match status" value="1"/>
</dbReference>
<keyword evidence="10 14" id="KW-0408">Iron</keyword>
<keyword evidence="14" id="KW-0349">Heme</keyword>
<comment type="subunit">
    <text evidence="14">Heterodimer of a catalytic subunit (MsrP) and a heme-binding subunit (MsrQ).</text>
</comment>
<dbReference type="Pfam" id="PF00175">
    <property type="entry name" value="NAD_binding_1"/>
    <property type="match status" value="1"/>
</dbReference>
<evidence type="ECO:0000313" key="18">
    <source>
        <dbReference type="Proteomes" id="UP000609651"/>
    </source>
</evidence>
<evidence type="ECO:0000256" key="4">
    <source>
        <dbReference type="ARBA" id="ARBA00022692"/>
    </source>
</evidence>
<keyword evidence="3 14" id="KW-0285">Flavoprotein</keyword>
<dbReference type="Pfam" id="PF00111">
    <property type="entry name" value="Fer2"/>
    <property type="match status" value="1"/>
</dbReference>
<dbReference type="InterPro" id="IPR012675">
    <property type="entry name" value="Beta-grasp_dom_sf"/>
</dbReference>
<feature type="transmembrane region" description="Helical" evidence="14">
    <location>
        <begin position="7"/>
        <end position="24"/>
    </location>
</feature>
<dbReference type="Gene3D" id="2.40.30.10">
    <property type="entry name" value="Translation factors"/>
    <property type="match status" value="1"/>
</dbReference>
<keyword evidence="14" id="KW-0288">FMN</keyword>
<keyword evidence="18" id="KW-1185">Reference proteome</keyword>
<comment type="subcellular location">
    <subcellularLocation>
        <location evidence="14">Cell membrane</location>
        <topology evidence="14">Multi-pass membrane protein</topology>
    </subcellularLocation>
    <subcellularLocation>
        <location evidence="2">Membrane</location>
        <topology evidence="2">Multi-pass membrane protein</topology>
    </subcellularLocation>
</comment>
<evidence type="ECO:0000256" key="6">
    <source>
        <dbReference type="ARBA" id="ARBA00022723"/>
    </source>
</evidence>
<dbReference type="InterPro" id="IPR008333">
    <property type="entry name" value="Cbr1-like_FAD-bd_dom"/>
</dbReference>
<comment type="caution">
    <text evidence="14">Lacks conserved residue(s) required for the propagation of feature annotation.</text>
</comment>
<dbReference type="PROSITE" id="PS51384">
    <property type="entry name" value="FAD_FR"/>
    <property type="match status" value="1"/>
</dbReference>
<dbReference type="PRINTS" id="PR00371">
    <property type="entry name" value="FPNCR"/>
</dbReference>
<dbReference type="Proteomes" id="UP000609651">
    <property type="component" value="Unassembled WGS sequence"/>
</dbReference>
<evidence type="ECO:0000256" key="12">
    <source>
        <dbReference type="ARBA" id="ARBA00023136"/>
    </source>
</evidence>
<accession>A0ABX1VBD5</accession>
<dbReference type="PANTHER" id="PTHR47354">
    <property type="entry name" value="NADH OXIDOREDUCTASE HCR"/>
    <property type="match status" value="1"/>
</dbReference>
<evidence type="ECO:0000256" key="2">
    <source>
        <dbReference type="ARBA" id="ARBA00004141"/>
    </source>
</evidence>
<keyword evidence="14" id="KW-1003">Cell membrane</keyword>
<dbReference type="InterPro" id="IPR001041">
    <property type="entry name" value="2Fe-2S_ferredoxin-type"/>
</dbReference>
<dbReference type="SUPFAM" id="SSF54292">
    <property type="entry name" value="2Fe-2S ferredoxin-like"/>
    <property type="match status" value="1"/>
</dbReference>
<evidence type="ECO:0000256" key="11">
    <source>
        <dbReference type="ARBA" id="ARBA00023014"/>
    </source>
</evidence>
<keyword evidence="7" id="KW-0274">FAD</keyword>
<keyword evidence="5" id="KW-0001">2Fe-2S</keyword>
<evidence type="ECO:0000313" key="17">
    <source>
        <dbReference type="EMBL" id="NNJ25245.1"/>
    </source>
</evidence>
<gene>
    <name evidence="17" type="primary">yedZ</name>
    <name evidence="14" type="synonym">msrQ</name>
    <name evidence="17" type="ORF">LzC2_13130</name>
</gene>
<feature type="transmembrane region" description="Helical" evidence="14">
    <location>
        <begin position="75"/>
        <end position="94"/>
    </location>
</feature>
<feature type="transmembrane region" description="Helical" evidence="14">
    <location>
        <begin position="44"/>
        <end position="63"/>
    </location>
</feature>
<comment type="cofactor">
    <cofactor evidence="14">
        <name>heme b</name>
        <dbReference type="ChEBI" id="CHEBI:60344"/>
    </cofactor>
    <text evidence="14">Binds 1 heme b (iron(II)-protoporphyrin IX) group per subunit.</text>
</comment>
<dbReference type="PRINTS" id="PR00406">
    <property type="entry name" value="CYTB5RDTASE"/>
</dbReference>
<dbReference type="InterPro" id="IPR017938">
    <property type="entry name" value="Riboflavin_synthase-like_b-brl"/>
</dbReference>
<comment type="function">
    <text evidence="14">Part of the MsrPQ system that repairs oxidized cell envelope proteins containing methionine sulfoxide residues (Met-O), using respiratory chain electrons. Thus protects these proteins from oxidative-stress damage caused by reactive species of oxygen and chlorine. MsrPQ is essential for the maintenance of envelope integrity under bleach stress, rescuing a wide series of structurally unrelated cell envelope proteins from methionine oxidation. MsrQ provides electrons for reduction to the reductase catalytic subunit MsrP, using the quinone pool of the respiratory chain.</text>
</comment>
<comment type="caution">
    <text evidence="17">The sequence shown here is derived from an EMBL/GenBank/DDBJ whole genome shotgun (WGS) entry which is preliminary data.</text>
</comment>
<dbReference type="PROSITE" id="PS00197">
    <property type="entry name" value="2FE2S_FER_1"/>
    <property type="match status" value="1"/>
</dbReference>
<dbReference type="SUPFAM" id="SSF52343">
    <property type="entry name" value="Ferredoxin reductase-like, C-terminal NADP-linked domain"/>
    <property type="match status" value="1"/>
</dbReference>
<protein>
    <recommendedName>
        <fullName evidence="14">Protein-methionine-sulfoxide reductase heme-binding subunit MsrQ</fullName>
    </recommendedName>
    <alternativeName>
        <fullName evidence="14">Flavocytochrome MsrQ</fullName>
    </alternativeName>
</protein>
<evidence type="ECO:0000256" key="5">
    <source>
        <dbReference type="ARBA" id="ARBA00022714"/>
    </source>
</evidence>
<dbReference type="Gene3D" id="3.40.50.80">
    <property type="entry name" value="Nucleotide-binding domain of ferredoxin-NADP reductase (FNR) module"/>
    <property type="match status" value="1"/>
</dbReference>
<name>A0ABX1VBD5_9PLAN</name>
<organism evidence="17 18">
    <name type="scientific">Alienimonas chondri</name>
    <dbReference type="NCBI Taxonomy" id="2681879"/>
    <lineage>
        <taxon>Bacteria</taxon>
        <taxon>Pseudomonadati</taxon>
        <taxon>Planctomycetota</taxon>
        <taxon>Planctomycetia</taxon>
        <taxon>Planctomycetales</taxon>
        <taxon>Planctomycetaceae</taxon>
        <taxon>Alienimonas</taxon>
    </lineage>
</organism>
<dbReference type="InterPro" id="IPR022837">
    <property type="entry name" value="MsrQ-like"/>
</dbReference>
<evidence type="ECO:0000256" key="7">
    <source>
        <dbReference type="ARBA" id="ARBA00022827"/>
    </source>
</evidence>
<dbReference type="InterPro" id="IPR017927">
    <property type="entry name" value="FAD-bd_FR_type"/>
</dbReference>
<feature type="transmembrane region" description="Helical" evidence="14">
    <location>
        <begin position="169"/>
        <end position="188"/>
    </location>
</feature>
<dbReference type="InterPro" id="IPR036010">
    <property type="entry name" value="2Fe-2S_ferredoxin-like_sf"/>
</dbReference>